<dbReference type="AlphaFoldDB" id="A0A166B778"/>
<feature type="coiled-coil region" evidence="2">
    <location>
        <begin position="636"/>
        <end position="663"/>
    </location>
</feature>
<evidence type="ECO:0000256" key="1">
    <source>
        <dbReference type="ARBA" id="ARBA00038154"/>
    </source>
</evidence>
<dbReference type="STRING" id="1314776.A0A166B778"/>
<dbReference type="PANTHER" id="PTHR23030:SF39">
    <property type="entry name" value="PROGRAMMED CELL DEATH 6-INTERACTING PROTEIN"/>
    <property type="match status" value="1"/>
</dbReference>
<dbReference type="Pfam" id="PF03097">
    <property type="entry name" value="BRO1"/>
    <property type="match status" value="1"/>
</dbReference>
<evidence type="ECO:0000259" key="4">
    <source>
        <dbReference type="PROSITE" id="PS51180"/>
    </source>
</evidence>
<dbReference type="SMART" id="SM01041">
    <property type="entry name" value="BRO1"/>
    <property type="match status" value="1"/>
</dbReference>
<dbReference type="Proteomes" id="UP000076798">
    <property type="component" value="Unassembled WGS sequence"/>
</dbReference>
<evidence type="ECO:0000313" key="6">
    <source>
        <dbReference type="Proteomes" id="UP000076798"/>
    </source>
</evidence>
<evidence type="ECO:0000256" key="2">
    <source>
        <dbReference type="SAM" id="Coils"/>
    </source>
</evidence>
<protein>
    <submittedName>
        <fullName evidence="5">BRO1-domain-containing protein</fullName>
    </submittedName>
</protein>
<dbReference type="PANTHER" id="PTHR23030">
    <property type="entry name" value="PCD6 INTERACTING PROTEIN-RELATED"/>
    <property type="match status" value="1"/>
</dbReference>
<feature type="compositionally biased region" description="Basic residues" evidence="3">
    <location>
        <begin position="915"/>
        <end position="927"/>
    </location>
</feature>
<dbReference type="InterPro" id="IPR025304">
    <property type="entry name" value="ALIX_V_dom"/>
</dbReference>
<keyword evidence="6" id="KW-1185">Reference proteome</keyword>
<dbReference type="Gene3D" id="1.25.40.280">
    <property type="entry name" value="alix/aip1 like domains"/>
    <property type="match status" value="1"/>
</dbReference>
<feature type="compositionally biased region" description="Pro residues" evidence="3">
    <location>
        <begin position="843"/>
        <end position="861"/>
    </location>
</feature>
<feature type="region of interest" description="Disordered" evidence="3">
    <location>
        <begin position="803"/>
        <end position="927"/>
    </location>
</feature>
<dbReference type="EMBL" id="KV428118">
    <property type="protein sequence ID" value="KZT36064.1"/>
    <property type="molecule type" value="Genomic_DNA"/>
</dbReference>
<dbReference type="GO" id="GO:0005768">
    <property type="term" value="C:endosome"/>
    <property type="evidence" value="ECO:0007669"/>
    <property type="project" value="TreeGrafter"/>
</dbReference>
<sequence>MPHLLTIPFKSTSLASIRSAVREYIHINHSDTHPDHFKSDITAWEKLRREATSNVTHVDQIDILIKYNAQLSFILIKFPSDISLEFAYKPAFDPRGTSISLPSILYEQACTLFNLASLYSQLATPPPDQKLSNPLLVQSVNYYQAAAGSIDHLYELLKPLKDSLSASESLPLEFDENVLLGIRELMLAQAQECVFHKAISEGKYKASILARIAIKSANLYTSSLTHFTSSPSSFLSTLPSTFIPLIQVKSHHLLSLAHLHQSTSDISSKPPLHASEQTRLSLSLQLSKKSLSIAQKQKLHPRLITELQELVESLGENWSRSKRDNEYVYNVSPLPEGRLAEIAETALVKSVVPEGVKDVKGVLAGSEVCFGELMGWGAKMAIEIYNTRKEDLIREDIKDRISSFDQLQIKTLRSLNLPASLEALSTRVGLPPSLLAKAQEVRLEHGIEYLRRLSEDCTRLFERCQSLLNEGLDILDSEVTEDEQYRLALQGDNLAHTERPPSSIANVSLTSRAEQYQASLQEAQISDTRIAEKIDDKEEDISLLEMDAEALDRIVPSTTPNTRHSPLTSPNRTQTHARALQSLLEHLDRLKESREMILQRAERMSVEDDIDLRVKREAEGMEMYMNLEPVMFEGVMEESLRRYDRVRREVDDCENAVHDVLERVKEENEMFLQSRREDVSVRAREGMLRNLETTYFDYVDLRDHFIAAVQYYNEMAGLISELREECKVFERSRRNEIKWLSDYMNEMSLNPSHPPSLSQHHHAEPLSDPQFHEPSISVAVEAKPSISINTSTNATPRVEAQEPLFLPSPSPPHQSTSLQMHDAPAASSYEAHETNSTPARPTFVPPPPSSLPRPSFAPPSPAAGGAGGAGQRAWLPPPSGAPNSAEWKSLRMPVVPRGGMSDSGSATVTLTPKKEKGKGKKRVGVEQ</sequence>
<dbReference type="PROSITE" id="PS51180">
    <property type="entry name" value="BRO1"/>
    <property type="match status" value="1"/>
</dbReference>
<comment type="similarity">
    <text evidence="1">Belongs to the palA/RIM20 family.</text>
</comment>
<organism evidence="5 6">
    <name type="scientific">Sistotremastrum suecicum HHB10207 ss-3</name>
    <dbReference type="NCBI Taxonomy" id="1314776"/>
    <lineage>
        <taxon>Eukaryota</taxon>
        <taxon>Fungi</taxon>
        <taxon>Dikarya</taxon>
        <taxon>Basidiomycota</taxon>
        <taxon>Agaricomycotina</taxon>
        <taxon>Agaricomycetes</taxon>
        <taxon>Sistotremastrales</taxon>
        <taxon>Sistotremastraceae</taxon>
        <taxon>Sistotremastrum</taxon>
    </lineage>
</organism>
<dbReference type="OrthoDB" id="64867at2759"/>
<keyword evidence="2" id="KW-0175">Coiled coil</keyword>
<proteinExistence type="inferred from homology"/>
<evidence type="ECO:0000256" key="3">
    <source>
        <dbReference type="SAM" id="MobiDB-lite"/>
    </source>
</evidence>
<name>A0A166B778_9AGAM</name>
<feature type="domain" description="BRO1" evidence="4">
    <location>
        <begin position="3"/>
        <end position="408"/>
    </location>
</feature>
<reference evidence="5 6" key="1">
    <citation type="journal article" date="2016" name="Mol. Biol. Evol.">
        <title>Comparative Genomics of Early-Diverging Mushroom-Forming Fungi Provides Insights into the Origins of Lignocellulose Decay Capabilities.</title>
        <authorList>
            <person name="Nagy L.G."/>
            <person name="Riley R."/>
            <person name="Tritt A."/>
            <person name="Adam C."/>
            <person name="Daum C."/>
            <person name="Floudas D."/>
            <person name="Sun H."/>
            <person name="Yadav J.S."/>
            <person name="Pangilinan J."/>
            <person name="Larsson K.H."/>
            <person name="Matsuura K."/>
            <person name="Barry K."/>
            <person name="Labutti K."/>
            <person name="Kuo R."/>
            <person name="Ohm R.A."/>
            <person name="Bhattacharya S.S."/>
            <person name="Shirouzu T."/>
            <person name="Yoshinaga Y."/>
            <person name="Martin F.M."/>
            <person name="Grigoriev I.V."/>
            <person name="Hibbett D.S."/>
        </authorList>
    </citation>
    <scope>NUCLEOTIDE SEQUENCE [LARGE SCALE GENOMIC DNA]</scope>
    <source>
        <strain evidence="5 6">HHB10207 ss-3</strain>
    </source>
</reference>
<dbReference type="Pfam" id="PF13949">
    <property type="entry name" value="ALIX_LYPXL_bnd"/>
    <property type="match status" value="1"/>
</dbReference>
<accession>A0A166B778</accession>
<gene>
    <name evidence="5" type="ORF">SISSUDRAFT_1007973</name>
</gene>
<dbReference type="Gene3D" id="1.20.120.560">
    <property type="entry name" value="alix/aip1 in complex with the ypdl late domain"/>
    <property type="match status" value="1"/>
</dbReference>
<dbReference type="InterPro" id="IPR038499">
    <property type="entry name" value="BRO1_sf"/>
</dbReference>
<feature type="coiled-coil region" evidence="2">
    <location>
        <begin position="580"/>
        <end position="607"/>
    </location>
</feature>
<dbReference type="Gene3D" id="1.20.140.50">
    <property type="entry name" value="alix/aip1 like domains"/>
    <property type="match status" value="1"/>
</dbReference>
<evidence type="ECO:0000313" key="5">
    <source>
        <dbReference type="EMBL" id="KZT36064.1"/>
    </source>
</evidence>
<feature type="region of interest" description="Disordered" evidence="3">
    <location>
        <begin position="750"/>
        <end position="771"/>
    </location>
</feature>
<dbReference type="InterPro" id="IPR004328">
    <property type="entry name" value="BRO1_dom"/>
</dbReference>